<dbReference type="Proteomes" id="UP000026962">
    <property type="component" value="Chromosome 11"/>
</dbReference>
<reference evidence="2" key="2">
    <citation type="submission" date="2018-05" db="EMBL/GenBank/DDBJ databases">
        <title>OpunRS2 (Oryza punctata Reference Sequence Version 2).</title>
        <authorList>
            <person name="Zhang J."/>
            <person name="Kudrna D."/>
            <person name="Lee S."/>
            <person name="Talag J."/>
            <person name="Welchert J."/>
            <person name="Wing R.A."/>
        </authorList>
    </citation>
    <scope>NUCLEOTIDE SEQUENCE [LARGE SCALE GENOMIC DNA]</scope>
</reference>
<dbReference type="HOGENOM" id="CLU_1828444_0_0_1"/>
<dbReference type="Gramene" id="OPUNC11G17180.1">
    <property type="protein sequence ID" value="OPUNC11G17180.1"/>
    <property type="gene ID" value="OPUNC11G17180"/>
</dbReference>
<feature type="compositionally biased region" description="Low complexity" evidence="1">
    <location>
        <begin position="84"/>
        <end position="94"/>
    </location>
</feature>
<dbReference type="EnsemblPlants" id="OPUNC11G17180.1">
    <property type="protein sequence ID" value="OPUNC11G17180.1"/>
    <property type="gene ID" value="OPUNC11G17180"/>
</dbReference>
<dbReference type="AlphaFoldDB" id="A0A0E0MHG6"/>
<evidence type="ECO:0000256" key="1">
    <source>
        <dbReference type="SAM" id="MobiDB-lite"/>
    </source>
</evidence>
<organism evidence="2">
    <name type="scientific">Oryza punctata</name>
    <name type="common">Red rice</name>
    <dbReference type="NCBI Taxonomy" id="4537"/>
    <lineage>
        <taxon>Eukaryota</taxon>
        <taxon>Viridiplantae</taxon>
        <taxon>Streptophyta</taxon>
        <taxon>Embryophyta</taxon>
        <taxon>Tracheophyta</taxon>
        <taxon>Spermatophyta</taxon>
        <taxon>Magnoliopsida</taxon>
        <taxon>Liliopsida</taxon>
        <taxon>Poales</taxon>
        <taxon>Poaceae</taxon>
        <taxon>BOP clade</taxon>
        <taxon>Oryzoideae</taxon>
        <taxon>Oryzeae</taxon>
        <taxon>Oryzinae</taxon>
        <taxon>Oryza</taxon>
    </lineage>
</organism>
<reference evidence="2" key="1">
    <citation type="submission" date="2015-04" db="UniProtKB">
        <authorList>
            <consortium name="EnsemblPlants"/>
        </authorList>
    </citation>
    <scope>IDENTIFICATION</scope>
</reference>
<protein>
    <submittedName>
        <fullName evidence="2">Uncharacterized protein</fullName>
    </submittedName>
</protein>
<evidence type="ECO:0000313" key="3">
    <source>
        <dbReference type="Proteomes" id="UP000026962"/>
    </source>
</evidence>
<feature type="region of interest" description="Disordered" evidence="1">
    <location>
        <begin position="62"/>
        <end position="141"/>
    </location>
</feature>
<proteinExistence type="predicted"/>
<sequence>MDGDVGWMDKIRGVPCMEKLRQKHQVGFKKQLLHLLSICAHLLPSRCLRTITAVVGNDEEVPHSHHSSLVSLPPVAGPVMGGRASSSASSPASSTDRGGKGLGRGGSYNHDWRRWGRGGMRWQGSRREPAAEGTIASARSF</sequence>
<accession>A0A0E0MHG6</accession>
<name>A0A0E0MHG6_ORYPU</name>
<evidence type="ECO:0000313" key="2">
    <source>
        <dbReference type="EnsemblPlants" id="OPUNC11G17180.1"/>
    </source>
</evidence>
<keyword evidence="3" id="KW-1185">Reference proteome</keyword>